<comment type="subcellular location">
    <subcellularLocation>
        <location evidence="6">Cell membrane</location>
        <topology evidence="6">Multi-pass membrane protein</topology>
    </subcellularLocation>
    <subcellularLocation>
        <location evidence="1">Membrane</location>
        <topology evidence="1">Multi-pass membrane protein</topology>
    </subcellularLocation>
</comment>
<keyword evidence="5" id="KW-0046">Antibiotic resistance</keyword>
<dbReference type="PANTHER" id="PTHR43229">
    <property type="entry name" value="NODULATION PROTEIN J"/>
    <property type="match status" value="1"/>
</dbReference>
<feature type="transmembrane region" description="Helical" evidence="6">
    <location>
        <begin position="20"/>
        <end position="41"/>
    </location>
</feature>
<dbReference type="PIRSF" id="PIRSF006648">
    <property type="entry name" value="DrrB"/>
    <property type="match status" value="1"/>
</dbReference>
<dbReference type="GO" id="GO:0140359">
    <property type="term" value="F:ABC-type transporter activity"/>
    <property type="evidence" value="ECO:0007669"/>
    <property type="project" value="InterPro"/>
</dbReference>
<dbReference type="AlphaFoldDB" id="A0AB39T7C9"/>
<feature type="transmembrane region" description="Helical" evidence="6">
    <location>
        <begin position="138"/>
        <end position="161"/>
    </location>
</feature>
<dbReference type="InterPro" id="IPR047817">
    <property type="entry name" value="ABC2_TM_bact-type"/>
</dbReference>
<feature type="transmembrane region" description="Helical" evidence="6">
    <location>
        <begin position="228"/>
        <end position="245"/>
    </location>
</feature>
<evidence type="ECO:0000259" key="7">
    <source>
        <dbReference type="PROSITE" id="PS51012"/>
    </source>
</evidence>
<dbReference type="InterPro" id="IPR013525">
    <property type="entry name" value="ABC2_TM"/>
</dbReference>
<dbReference type="GO" id="GO:0046677">
    <property type="term" value="P:response to antibiotic"/>
    <property type="evidence" value="ECO:0007669"/>
    <property type="project" value="UniProtKB-KW"/>
</dbReference>
<keyword evidence="6" id="KW-0813">Transport</keyword>
<evidence type="ECO:0000313" key="8">
    <source>
        <dbReference type="EMBL" id="XDQ76347.1"/>
    </source>
</evidence>
<organism evidence="8">
    <name type="scientific">Streptomyces sp. R44</name>
    <dbReference type="NCBI Taxonomy" id="3238633"/>
    <lineage>
        <taxon>Bacteria</taxon>
        <taxon>Bacillati</taxon>
        <taxon>Actinomycetota</taxon>
        <taxon>Actinomycetes</taxon>
        <taxon>Kitasatosporales</taxon>
        <taxon>Streptomycetaceae</taxon>
        <taxon>Streptomyces</taxon>
    </lineage>
</organism>
<dbReference type="PRINTS" id="PR00164">
    <property type="entry name" value="ABC2TRNSPORT"/>
</dbReference>
<accession>A0AB39T7C9</accession>
<feature type="domain" description="ABC transmembrane type-2" evidence="7">
    <location>
        <begin position="20"/>
        <end position="245"/>
    </location>
</feature>
<name>A0AB39T7C9_9ACTN</name>
<dbReference type="RefSeq" id="WP_369148943.1">
    <property type="nucleotide sequence ID" value="NZ_CP163444.1"/>
</dbReference>
<keyword evidence="2 6" id="KW-0812">Transmembrane</keyword>
<dbReference type="Pfam" id="PF01061">
    <property type="entry name" value="ABC2_membrane"/>
    <property type="match status" value="1"/>
</dbReference>
<evidence type="ECO:0000256" key="4">
    <source>
        <dbReference type="ARBA" id="ARBA00023136"/>
    </source>
</evidence>
<gene>
    <name evidence="8" type="ORF">AB5J54_40110</name>
</gene>
<keyword evidence="3 6" id="KW-1133">Transmembrane helix</keyword>
<proteinExistence type="inferred from homology"/>
<sequence>MSLRLFFVAGWRSHLALFRWVRPSAFIPTVLCVPVVQLLWFVHLGRYLGTHPVAYYAVGNAVHGCAMAGLFAPAMSVQGERTGGTLSAVLATPASNAVMFAGRIVPAVATGFLTSTVLFVVSTAAGAVRMPAGAVPPLIAAVLLSAVSTSCCGLLVGAFGLIAREATLLANLVLYSMLLLCGVNVPVDRLPGWLQPVSAVMPMTHGLEAARRALSGAPDVTTLLCWELGKAAVLLCLALIALRCLEFAGRRGAVLDTA</sequence>
<feature type="transmembrane region" description="Helical" evidence="6">
    <location>
        <begin position="112"/>
        <end position="132"/>
    </location>
</feature>
<dbReference type="InterPro" id="IPR051784">
    <property type="entry name" value="Nod_factor_ABC_transporter"/>
</dbReference>
<feature type="transmembrane region" description="Helical" evidence="6">
    <location>
        <begin position="53"/>
        <end position="74"/>
    </location>
</feature>
<protein>
    <recommendedName>
        <fullName evidence="6">Transport permease protein</fullName>
    </recommendedName>
</protein>
<evidence type="ECO:0000256" key="3">
    <source>
        <dbReference type="ARBA" id="ARBA00022989"/>
    </source>
</evidence>
<comment type="similarity">
    <text evidence="6">Belongs to the ABC-2 integral membrane protein family.</text>
</comment>
<dbReference type="InterPro" id="IPR000412">
    <property type="entry name" value="ABC_2_transport"/>
</dbReference>
<reference evidence="8" key="1">
    <citation type="submission" date="2024-07" db="EMBL/GenBank/DDBJ databases">
        <authorList>
            <person name="Yu S.T."/>
        </authorList>
    </citation>
    <scope>NUCLEOTIDE SEQUENCE</scope>
    <source>
        <strain evidence="8">R44</strain>
    </source>
</reference>
<evidence type="ECO:0000256" key="5">
    <source>
        <dbReference type="ARBA" id="ARBA00023251"/>
    </source>
</evidence>
<dbReference type="PANTHER" id="PTHR43229:SF2">
    <property type="entry name" value="NODULATION PROTEIN J"/>
    <property type="match status" value="1"/>
</dbReference>
<dbReference type="GO" id="GO:0043190">
    <property type="term" value="C:ATP-binding cassette (ABC) transporter complex"/>
    <property type="evidence" value="ECO:0007669"/>
    <property type="project" value="InterPro"/>
</dbReference>
<dbReference type="EMBL" id="CP163444">
    <property type="protein sequence ID" value="XDQ76347.1"/>
    <property type="molecule type" value="Genomic_DNA"/>
</dbReference>
<keyword evidence="4 6" id="KW-0472">Membrane</keyword>
<evidence type="ECO:0000256" key="6">
    <source>
        <dbReference type="RuleBase" id="RU361157"/>
    </source>
</evidence>
<evidence type="ECO:0000256" key="2">
    <source>
        <dbReference type="ARBA" id="ARBA00022692"/>
    </source>
</evidence>
<keyword evidence="6" id="KW-1003">Cell membrane</keyword>
<evidence type="ECO:0000256" key="1">
    <source>
        <dbReference type="ARBA" id="ARBA00004141"/>
    </source>
</evidence>
<dbReference type="PROSITE" id="PS51012">
    <property type="entry name" value="ABC_TM2"/>
    <property type="match status" value="1"/>
</dbReference>
<feature type="transmembrane region" description="Helical" evidence="6">
    <location>
        <begin position="168"/>
        <end position="187"/>
    </location>
</feature>